<keyword evidence="1" id="KW-0812">Transmembrane</keyword>
<sequence>MTRLRKANEIVLSVCLVVCIGLTASVFSEAISIPTAIWVVVLVVGSISFVTRAILMEKMEE</sequence>
<evidence type="ECO:0000313" key="2">
    <source>
        <dbReference type="EMBL" id="EON78904.1"/>
    </source>
</evidence>
<protein>
    <submittedName>
        <fullName evidence="2">Uncharacterized protein</fullName>
    </submittedName>
</protein>
<keyword evidence="3" id="KW-1185">Reference proteome</keyword>
<name>R7ZY24_9BACT</name>
<evidence type="ECO:0000313" key="3">
    <source>
        <dbReference type="Proteomes" id="UP000013909"/>
    </source>
</evidence>
<accession>R7ZY24</accession>
<gene>
    <name evidence="2" type="ORF">ADIS_0801</name>
</gene>
<feature type="transmembrane region" description="Helical" evidence="1">
    <location>
        <begin position="38"/>
        <end position="55"/>
    </location>
</feature>
<dbReference type="Proteomes" id="UP000013909">
    <property type="component" value="Unassembled WGS sequence"/>
</dbReference>
<reference evidence="2 3" key="1">
    <citation type="submission" date="2013-02" db="EMBL/GenBank/DDBJ databases">
        <title>A novel strain isolated from Lonar lake, Maharashtra, India.</title>
        <authorList>
            <person name="Singh A."/>
        </authorList>
    </citation>
    <scope>NUCLEOTIDE SEQUENCE [LARGE SCALE GENOMIC DNA]</scope>
    <source>
        <strain evidence="2 3">AK24</strain>
    </source>
</reference>
<organism evidence="2 3">
    <name type="scientific">Lunatimonas lonarensis</name>
    <dbReference type="NCBI Taxonomy" id="1232681"/>
    <lineage>
        <taxon>Bacteria</taxon>
        <taxon>Pseudomonadati</taxon>
        <taxon>Bacteroidota</taxon>
        <taxon>Cytophagia</taxon>
        <taxon>Cytophagales</taxon>
        <taxon>Cyclobacteriaceae</taxon>
    </lineage>
</organism>
<keyword evidence="1" id="KW-0472">Membrane</keyword>
<dbReference type="STRING" id="1232681.ADIS_0801"/>
<comment type="caution">
    <text evidence="2">The sequence shown here is derived from an EMBL/GenBank/DDBJ whole genome shotgun (WGS) entry which is preliminary data.</text>
</comment>
<proteinExistence type="predicted"/>
<keyword evidence="1" id="KW-1133">Transmembrane helix</keyword>
<dbReference type="RefSeq" id="WP_010852949.1">
    <property type="nucleotide sequence ID" value="NZ_AQHR01000022.1"/>
</dbReference>
<dbReference type="EMBL" id="AQHR01000022">
    <property type="protein sequence ID" value="EON78904.1"/>
    <property type="molecule type" value="Genomic_DNA"/>
</dbReference>
<evidence type="ECO:0000256" key="1">
    <source>
        <dbReference type="SAM" id="Phobius"/>
    </source>
</evidence>
<dbReference type="AlphaFoldDB" id="R7ZY24"/>